<name>A0A445BSK3_ARAHY</name>
<comment type="caution">
    <text evidence="1">The sequence shown here is derived from an EMBL/GenBank/DDBJ whole genome shotgun (WGS) entry which is preliminary data.</text>
</comment>
<proteinExistence type="predicted"/>
<evidence type="ECO:0008006" key="3">
    <source>
        <dbReference type="Google" id="ProtNLM"/>
    </source>
</evidence>
<dbReference type="AlphaFoldDB" id="A0A445BSK3"/>
<accession>A0A445BSK3</accession>
<dbReference type="Proteomes" id="UP000289738">
    <property type="component" value="Chromosome A08"/>
</dbReference>
<keyword evidence="2" id="KW-1185">Reference proteome</keyword>
<dbReference type="EMBL" id="SDMP01000008">
    <property type="protein sequence ID" value="RYR41596.1"/>
    <property type="molecule type" value="Genomic_DNA"/>
</dbReference>
<protein>
    <recommendedName>
        <fullName evidence="3">SWIM-type domain-containing protein</fullName>
    </recommendedName>
</protein>
<organism evidence="1 2">
    <name type="scientific">Arachis hypogaea</name>
    <name type="common">Peanut</name>
    <dbReference type="NCBI Taxonomy" id="3818"/>
    <lineage>
        <taxon>Eukaryota</taxon>
        <taxon>Viridiplantae</taxon>
        <taxon>Streptophyta</taxon>
        <taxon>Embryophyta</taxon>
        <taxon>Tracheophyta</taxon>
        <taxon>Spermatophyta</taxon>
        <taxon>Magnoliopsida</taxon>
        <taxon>eudicotyledons</taxon>
        <taxon>Gunneridae</taxon>
        <taxon>Pentapetalae</taxon>
        <taxon>rosids</taxon>
        <taxon>fabids</taxon>
        <taxon>Fabales</taxon>
        <taxon>Fabaceae</taxon>
        <taxon>Papilionoideae</taxon>
        <taxon>50 kb inversion clade</taxon>
        <taxon>dalbergioids sensu lato</taxon>
        <taxon>Dalbergieae</taxon>
        <taxon>Pterocarpus clade</taxon>
        <taxon>Arachis</taxon>
    </lineage>
</organism>
<gene>
    <name evidence="1" type="ORF">Ahy_A08g038003</name>
</gene>
<evidence type="ECO:0000313" key="2">
    <source>
        <dbReference type="Proteomes" id="UP000289738"/>
    </source>
</evidence>
<evidence type="ECO:0000313" key="1">
    <source>
        <dbReference type="EMBL" id="RYR41596.1"/>
    </source>
</evidence>
<reference evidence="1 2" key="1">
    <citation type="submission" date="2019-01" db="EMBL/GenBank/DDBJ databases">
        <title>Sequencing of cultivated peanut Arachis hypogaea provides insights into genome evolution and oil improvement.</title>
        <authorList>
            <person name="Chen X."/>
        </authorList>
    </citation>
    <scope>NUCLEOTIDE SEQUENCE [LARGE SCALE GENOMIC DNA]</scope>
    <source>
        <strain evidence="2">cv. Fuhuasheng</strain>
        <tissue evidence="1">Leaves</tissue>
    </source>
</reference>
<sequence length="74" mass="8307">MAQKIGISLDQVKVVHVILQRQPRNGLLGGMPCRHAVAVLAKMGLKAEDFMHKWLTMKAIRATYSHCIKPINNE</sequence>